<organism evidence="2 3">
    <name type="scientific">Adlercreutzia hattorii</name>
    <dbReference type="NCBI Taxonomy" id="2707299"/>
    <lineage>
        <taxon>Bacteria</taxon>
        <taxon>Bacillati</taxon>
        <taxon>Actinomycetota</taxon>
        <taxon>Coriobacteriia</taxon>
        <taxon>Eggerthellales</taxon>
        <taxon>Eggerthellaceae</taxon>
        <taxon>Adlercreutzia</taxon>
    </lineage>
</organism>
<proteinExistence type="predicted"/>
<feature type="domain" description="HTH cro/C1-type" evidence="1">
    <location>
        <begin position="7"/>
        <end position="61"/>
    </location>
</feature>
<dbReference type="Pfam" id="PF01381">
    <property type="entry name" value="HTH_3"/>
    <property type="match status" value="1"/>
</dbReference>
<evidence type="ECO:0000259" key="1">
    <source>
        <dbReference type="PROSITE" id="PS50943"/>
    </source>
</evidence>
<evidence type="ECO:0000313" key="2">
    <source>
        <dbReference type="EMBL" id="BCA87612.1"/>
    </source>
</evidence>
<dbReference type="InterPro" id="IPR001387">
    <property type="entry name" value="Cro/C1-type_HTH"/>
</dbReference>
<reference evidence="3" key="2">
    <citation type="submission" date="2020-03" db="EMBL/GenBank/DDBJ databases">
        <title>Complete Genome Sequence of Adlercreutzia sp. strain 8CFCBH1 Producing Equol, Isolated from Healthy Japanese Feces.</title>
        <authorList>
            <person name="Ogata Y."/>
            <person name="Sakamoto M."/>
            <person name="Ohkuma M."/>
            <person name="Hattori M."/>
            <person name="Suda W."/>
        </authorList>
    </citation>
    <scope>NUCLEOTIDE SEQUENCE [LARGE SCALE GENOMIC DNA]</scope>
    <source>
        <strain evidence="3">8CFCBH1</strain>
    </source>
</reference>
<reference evidence="3" key="1">
    <citation type="journal article" date="2020" name="Microbiol. Resour. Announc.">
        <title>Complete Genome Sequence of Adlercreutzia sp. Strain 8CFCBH1, a Potent Producer of Equol, Isolated from Healthy Japanese Feces.</title>
        <authorList>
            <person name="Ogata Y."/>
            <person name="Sakamoto M."/>
            <person name="Ohkuma M."/>
            <person name="Hattori M."/>
            <person name="Suda W."/>
        </authorList>
    </citation>
    <scope>NUCLEOTIDE SEQUENCE [LARGE SCALE GENOMIC DNA]</scope>
    <source>
        <strain evidence="3">8CFCBH1</strain>
    </source>
</reference>
<dbReference type="EMBL" id="AP022829">
    <property type="protein sequence ID" value="BCA87612.1"/>
    <property type="molecule type" value="Genomic_DNA"/>
</dbReference>
<dbReference type="GO" id="GO:0003677">
    <property type="term" value="F:DNA binding"/>
    <property type="evidence" value="ECO:0007669"/>
    <property type="project" value="InterPro"/>
</dbReference>
<dbReference type="InterPro" id="IPR010982">
    <property type="entry name" value="Lambda_DNA-bd_dom_sf"/>
</dbReference>
<name>A0A6F8SHG6_9ACTN</name>
<dbReference type="Gene3D" id="1.10.260.40">
    <property type="entry name" value="lambda repressor-like DNA-binding domains"/>
    <property type="match status" value="1"/>
</dbReference>
<dbReference type="PROSITE" id="PS50943">
    <property type="entry name" value="HTH_CROC1"/>
    <property type="match status" value="1"/>
</dbReference>
<accession>A0A6F8SHG6</accession>
<keyword evidence="3" id="KW-1185">Reference proteome</keyword>
<dbReference type="SUPFAM" id="SSF47413">
    <property type="entry name" value="lambda repressor-like DNA-binding domains"/>
    <property type="match status" value="1"/>
</dbReference>
<dbReference type="CDD" id="cd00093">
    <property type="entry name" value="HTH_XRE"/>
    <property type="match status" value="1"/>
</dbReference>
<dbReference type="KEGG" id="ahat:ADCFC_02310"/>
<evidence type="ECO:0000313" key="3">
    <source>
        <dbReference type="Proteomes" id="UP000501727"/>
    </source>
</evidence>
<sequence length="64" mass="7249">MGFGEKVRYARKQLGLTQTQFAKVLGVSFATVNRWENNQVNPSSLAQRAFEEFCESSFISFPAE</sequence>
<dbReference type="Proteomes" id="UP000501727">
    <property type="component" value="Chromosome"/>
</dbReference>
<gene>
    <name evidence="2" type="ORF">ADCFC_01110</name>
</gene>
<dbReference type="SMART" id="SM00530">
    <property type="entry name" value="HTH_XRE"/>
    <property type="match status" value="1"/>
</dbReference>
<protein>
    <recommendedName>
        <fullName evidence="1">HTH cro/C1-type domain-containing protein</fullName>
    </recommendedName>
</protein>
<dbReference type="AlphaFoldDB" id="A0A6F8SHG6"/>